<feature type="compositionally biased region" description="Basic and acidic residues" evidence="1">
    <location>
        <begin position="563"/>
        <end position="575"/>
    </location>
</feature>
<feature type="compositionally biased region" description="Acidic residues" evidence="1">
    <location>
        <begin position="591"/>
        <end position="602"/>
    </location>
</feature>
<evidence type="ECO:0000256" key="1">
    <source>
        <dbReference type="SAM" id="MobiDB-lite"/>
    </source>
</evidence>
<protein>
    <submittedName>
        <fullName evidence="2">Uncharacterized protein</fullName>
    </submittedName>
</protein>
<name>A0A238BYY6_9BILA</name>
<gene>
    <name evidence="2" type="ORF">X798_02726</name>
</gene>
<feature type="region of interest" description="Disordered" evidence="1">
    <location>
        <begin position="547"/>
        <end position="607"/>
    </location>
</feature>
<keyword evidence="3" id="KW-1185">Reference proteome</keyword>
<reference evidence="2 3" key="1">
    <citation type="submission" date="2015-12" db="EMBL/GenBank/DDBJ databases">
        <title>Draft genome of the nematode, Onchocerca flexuosa.</title>
        <authorList>
            <person name="Mitreva M."/>
        </authorList>
    </citation>
    <scope>NUCLEOTIDE SEQUENCE [LARGE SCALE GENOMIC DNA]</scope>
    <source>
        <strain evidence="2">Red Deer</strain>
    </source>
</reference>
<feature type="compositionally biased region" description="Low complexity" evidence="1">
    <location>
        <begin position="183"/>
        <end position="197"/>
    </location>
</feature>
<sequence>MLISNGENEKDEISMINRNQKDDNSVIKNIDDSRSTGTISAATAMESSPIESPKALLSTENISDAQLAQVAAPEYQQCSAESQFVLQCSSPEDIEFSLRYGSNIHSTDRYLLAIPELEEENDELCGNQNQWNSSSPLHPPTAISNTYFYSATKIRPVSSNFNRSISSGTATNPGTNLTDYEPSNSSSVNPSQNSDSSLFHSNPVIFSEPSSYSAIVNQRTSKSVSTIPHPTIPPPPPPSLKLLSSVLRSPPTLPLLQSGEIRNDNSSLSLPLPPVGTKVGTTIAPGHLTFDIPDLPAIDSEDTENNSHINPEISHNTAANTANITDYLNNTDRNCLTVENLTNFIEQNKMKRVTDIVSSTNTAQPLSLTDHYNYRDRDQNEITVNGLLDTITKSYYRYHNDKVELLQGFISFEFYSEETCSLNSTSISIDHSRDSILDFSICSNPIDEAAIMEEQLAANGELNDDVPSIAVTLSSHTSKDIGHSLTNRTIFTTATAAVASTTDSNNCQPVVSPPSSSSFLPFLFNAPPIASLEDLTNGEQNSDIATARSNAAAASTTRFGRNGVRESDLKEERKTGRGRIGQGIIAGKDAADDDDGDNDDDVGDRSDYYRQTSASTTIKRYIIRSGWFLRTYQHATIVFLLIVSIEKR</sequence>
<dbReference type="AlphaFoldDB" id="A0A238BYY6"/>
<dbReference type="Proteomes" id="UP000242913">
    <property type="component" value="Unassembled WGS sequence"/>
</dbReference>
<feature type="compositionally biased region" description="Low complexity" evidence="1">
    <location>
        <begin position="547"/>
        <end position="558"/>
    </location>
</feature>
<dbReference type="EMBL" id="KZ269988">
    <property type="protein sequence ID" value="OZC10136.1"/>
    <property type="molecule type" value="Genomic_DNA"/>
</dbReference>
<dbReference type="OrthoDB" id="5871104at2759"/>
<evidence type="ECO:0000313" key="2">
    <source>
        <dbReference type="EMBL" id="OZC10136.1"/>
    </source>
</evidence>
<proteinExistence type="predicted"/>
<feature type="region of interest" description="Disordered" evidence="1">
    <location>
        <begin position="160"/>
        <end position="200"/>
    </location>
</feature>
<accession>A0A238BYY6</accession>
<feature type="compositionally biased region" description="Polar residues" evidence="1">
    <location>
        <begin position="160"/>
        <end position="182"/>
    </location>
</feature>
<evidence type="ECO:0000313" key="3">
    <source>
        <dbReference type="Proteomes" id="UP000242913"/>
    </source>
</evidence>
<organism evidence="2 3">
    <name type="scientific">Onchocerca flexuosa</name>
    <dbReference type="NCBI Taxonomy" id="387005"/>
    <lineage>
        <taxon>Eukaryota</taxon>
        <taxon>Metazoa</taxon>
        <taxon>Ecdysozoa</taxon>
        <taxon>Nematoda</taxon>
        <taxon>Chromadorea</taxon>
        <taxon>Rhabditida</taxon>
        <taxon>Spirurina</taxon>
        <taxon>Spiruromorpha</taxon>
        <taxon>Filarioidea</taxon>
        <taxon>Onchocercidae</taxon>
        <taxon>Onchocerca</taxon>
    </lineage>
</organism>